<dbReference type="PANTHER" id="PTHR12934:SF11">
    <property type="entry name" value="LARGE RIBOSOMAL SUBUNIT PROTEIN UL15M"/>
    <property type="match status" value="1"/>
</dbReference>
<dbReference type="InterPro" id="IPR030878">
    <property type="entry name" value="Ribosomal_uL15"/>
</dbReference>
<dbReference type="GO" id="GO:0003735">
    <property type="term" value="F:structural constituent of ribosome"/>
    <property type="evidence" value="ECO:0007669"/>
    <property type="project" value="InterPro"/>
</dbReference>
<comment type="function">
    <text evidence="4">Binds to the 23S rRNA.</text>
</comment>
<keyword evidence="4" id="KW-0699">rRNA-binding</keyword>
<accession>A0A1M5TYK7</accession>
<evidence type="ECO:0000256" key="2">
    <source>
        <dbReference type="ARBA" id="ARBA00022980"/>
    </source>
</evidence>
<proteinExistence type="inferred from homology"/>
<dbReference type="InterPro" id="IPR001196">
    <property type="entry name" value="Ribosomal_uL15_CS"/>
</dbReference>
<feature type="domain" description="Large ribosomal subunit protein uL15/eL18" evidence="7">
    <location>
        <begin position="77"/>
        <end position="144"/>
    </location>
</feature>
<dbReference type="OrthoDB" id="9810293at2"/>
<comment type="subunit">
    <text evidence="4">Part of the 50S ribosomal subunit.</text>
</comment>
<gene>
    <name evidence="4" type="primary">rplO</name>
    <name evidence="8" type="ORF">SAMN02745135_01196</name>
</gene>
<dbReference type="InterPro" id="IPR036227">
    <property type="entry name" value="Ribosomal_uL15/eL18_sf"/>
</dbReference>
<keyword evidence="9" id="KW-1185">Reference proteome</keyword>
<dbReference type="NCBIfam" id="TIGR01071">
    <property type="entry name" value="rplO_bact"/>
    <property type="match status" value="1"/>
</dbReference>
<evidence type="ECO:0000313" key="9">
    <source>
        <dbReference type="Proteomes" id="UP000183967"/>
    </source>
</evidence>
<organism evidence="8 9">
    <name type="scientific">Caloranaerobacter azorensis DSM 13643</name>
    <dbReference type="NCBI Taxonomy" id="1121264"/>
    <lineage>
        <taxon>Bacteria</taxon>
        <taxon>Bacillati</taxon>
        <taxon>Bacillota</taxon>
        <taxon>Tissierellia</taxon>
        <taxon>Tissierellales</taxon>
        <taxon>Thermohalobacteraceae</taxon>
        <taxon>Caloranaerobacter</taxon>
    </lineage>
</organism>
<dbReference type="AlphaFoldDB" id="A0A1M5TYK7"/>
<keyword evidence="4" id="KW-0694">RNA-binding</keyword>
<feature type="compositionally biased region" description="Gly residues" evidence="6">
    <location>
        <begin position="42"/>
        <end position="52"/>
    </location>
</feature>
<evidence type="ECO:0000256" key="6">
    <source>
        <dbReference type="SAM" id="MobiDB-lite"/>
    </source>
</evidence>
<dbReference type="EMBL" id="FQXO01000026">
    <property type="protein sequence ID" value="SHH55915.1"/>
    <property type="molecule type" value="Genomic_DNA"/>
</dbReference>
<dbReference type="GO" id="GO:0006412">
    <property type="term" value="P:translation"/>
    <property type="evidence" value="ECO:0007669"/>
    <property type="project" value="UniProtKB-UniRule"/>
</dbReference>
<dbReference type="PROSITE" id="PS00475">
    <property type="entry name" value="RIBOSOMAL_L15"/>
    <property type="match status" value="1"/>
</dbReference>
<reference evidence="9" key="1">
    <citation type="submission" date="2016-11" db="EMBL/GenBank/DDBJ databases">
        <authorList>
            <person name="Varghese N."/>
            <person name="Submissions S."/>
        </authorList>
    </citation>
    <scope>NUCLEOTIDE SEQUENCE [LARGE SCALE GENOMIC DNA]</scope>
    <source>
        <strain evidence="9">DSM 13643</strain>
    </source>
</reference>
<protein>
    <recommendedName>
        <fullName evidence="4">Large ribosomal subunit protein uL15</fullName>
    </recommendedName>
</protein>
<dbReference type="PANTHER" id="PTHR12934">
    <property type="entry name" value="50S RIBOSOMAL PROTEIN L15"/>
    <property type="match status" value="1"/>
</dbReference>
<evidence type="ECO:0000259" key="7">
    <source>
        <dbReference type="Pfam" id="PF00828"/>
    </source>
</evidence>
<evidence type="ECO:0000256" key="1">
    <source>
        <dbReference type="ARBA" id="ARBA00007320"/>
    </source>
</evidence>
<comment type="similarity">
    <text evidence="1 4 5">Belongs to the universal ribosomal protein uL15 family.</text>
</comment>
<keyword evidence="3 4" id="KW-0687">Ribonucleoprotein</keyword>
<name>A0A1M5TYK7_9FIRM</name>
<dbReference type="SUPFAM" id="SSF52080">
    <property type="entry name" value="Ribosomal proteins L15p and L18e"/>
    <property type="match status" value="1"/>
</dbReference>
<dbReference type="RefSeq" id="WP_073196211.1">
    <property type="nucleotide sequence ID" value="NZ_FQXO01000026.1"/>
</dbReference>
<dbReference type="GO" id="GO:0022625">
    <property type="term" value="C:cytosolic large ribosomal subunit"/>
    <property type="evidence" value="ECO:0007669"/>
    <property type="project" value="TreeGrafter"/>
</dbReference>
<feature type="region of interest" description="Disordered" evidence="6">
    <location>
        <begin position="1"/>
        <end position="57"/>
    </location>
</feature>
<dbReference type="Gene3D" id="3.100.10.10">
    <property type="match status" value="1"/>
</dbReference>
<dbReference type="Proteomes" id="UP000183967">
    <property type="component" value="Unassembled WGS sequence"/>
</dbReference>
<feature type="compositionally biased region" description="Gly residues" evidence="6">
    <location>
        <begin position="23"/>
        <end position="35"/>
    </location>
</feature>
<keyword evidence="2 4" id="KW-0689">Ribosomal protein</keyword>
<evidence type="ECO:0000313" key="8">
    <source>
        <dbReference type="EMBL" id="SHH55915.1"/>
    </source>
</evidence>
<evidence type="ECO:0000256" key="4">
    <source>
        <dbReference type="HAMAP-Rule" id="MF_01341"/>
    </source>
</evidence>
<dbReference type="HAMAP" id="MF_01341">
    <property type="entry name" value="Ribosomal_uL15"/>
    <property type="match status" value="1"/>
</dbReference>
<dbReference type="InterPro" id="IPR005749">
    <property type="entry name" value="Ribosomal_uL15_bac-type"/>
</dbReference>
<sequence>MKLHELRPNEGSTKKRKRLGRGTATGQGKTAGRGQKGQKSRSGGGVRPGFEGGQMPLYRRLPKRGFTNRFAKEYAIVNIETLNRFEDNTEVTPELLLETGIIKKVMDGVKILGDGELNKKLTVKAHKFSKSAVEKIEGVGGKVEVI</sequence>
<dbReference type="Pfam" id="PF00828">
    <property type="entry name" value="Ribosomal_L27A"/>
    <property type="match status" value="1"/>
</dbReference>
<evidence type="ECO:0000256" key="5">
    <source>
        <dbReference type="RuleBase" id="RU003888"/>
    </source>
</evidence>
<dbReference type="GO" id="GO:0019843">
    <property type="term" value="F:rRNA binding"/>
    <property type="evidence" value="ECO:0007669"/>
    <property type="project" value="UniProtKB-UniRule"/>
</dbReference>
<evidence type="ECO:0000256" key="3">
    <source>
        <dbReference type="ARBA" id="ARBA00023274"/>
    </source>
</evidence>
<dbReference type="InterPro" id="IPR021131">
    <property type="entry name" value="Ribosomal_uL15/eL18"/>
</dbReference>